<name>A0ABQ1WB68_9FLAO</name>
<dbReference type="InterPro" id="IPR001763">
    <property type="entry name" value="Rhodanese-like_dom"/>
</dbReference>
<protein>
    <submittedName>
        <fullName evidence="2">Rhodanese</fullName>
    </submittedName>
</protein>
<gene>
    <name evidence="2" type="ORF">GCM10011532_02290</name>
</gene>
<dbReference type="RefSeq" id="WP_011710523.1">
    <property type="nucleotide sequence ID" value="NZ_BMIX01000001.1"/>
</dbReference>
<sequence>MKELSQEEWQKQIQNDKDAVLLDVRTEEEVEEGYIPKSKNIDIYKGQGFIDEVEKLDKSKHYYIYCRSGKRSSQACTLLDQMDFAETYNLIGGFSEWEGEKKTD</sequence>
<proteinExistence type="predicted"/>
<dbReference type="PANTHER" id="PTHR43031:SF1">
    <property type="entry name" value="PYRIDINE NUCLEOTIDE-DISULPHIDE OXIDOREDUCTASE"/>
    <property type="match status" value="1"/>
</dbReference>
<dbReference type="SUPFAM" id="SSF52821">
    <property type="entry name" value="Rhodanese/Cell cycle control phosphatase"/>
    <property type="match status" value="1"/>
</dbReference>
<keyword evidence="3" id="KW-1185">Reference proteome</keyword>
<evidence type="ECO:0000313" key="3">
    <source>
        <dbReference type="Proteomes" id="UP000605733"/>
    </source>
</evidence>
<dbReference type="EMBL" id="BMIX01000001">
    <property type="protein sequence ID" value="GGG22787.1"/>
    <property type="molecule type" value="Genomic_DNA"/>
</dbReference>
<reference evidence="3" key="1">
    <citation type="journal article" date="2019" name="Int. J. Syst. Evol. Microbiol.">
        <title>The Global Catalogue of Microorganisms (GCM) 10K type strain sequencing project: providing services to taxonomists for standard genome sequencing and annotation.</title>
        <authorList>
            <consortium name="The Broad Institute Genomics Platform"/>
            <consortium name="The Broad Institute Genome Sequencing Center for Infectious Disease"/>
            <person name="Wu L."/>
            <person name="Ma J."/>
        </authorList>
    </citation>
    <scope>NUCLEOTIDE SEQUENCE [LARGE SCALE GENOMIC DNA]</scope>
    <source>
        <strain evidence="3">CGMCC 1.15422</strain>
    </source>
</reference>
<comment type="caution">
    <text evidence="2">The sequence shown here is derived from an EMBL/GenBank/DDBJ whole genome shotgun (WGS) entry which is preliminary data.</text>
</comment>
<dbReference type="CDD" id="cd00158">
    <property type="entry name" value="RHOD"/>
    <property type="match status" value="1"/>
</dbReference>
<dbReference type="Pfam" id="PF00581">
    <property type="entry name" value="Rhodanese"/>
    <property type="match status" value="1"/>
</dbReference>
<organism evidence="2 3">
    <name type="scientific">Christiangramia forsetii</name>
    <dbReference type="NCBI Taxonomy" id="411153"/>
    <lineage>
        <taxon>Bacteria</taxon>
        <taxon>Pseudomonadati</taxon>
        <taxon>Bacteroidota</taxon>
        <taxon>Flavobacteriia</taxon>
        <taxon>Flavobacteriales</taxon>
        <taxon>Flavobacteriaceae</taxon>
        <taxon>Christiangramia</taxon>
    </lineage>
</organism>
<feature type="domain" description="Rhodanese" evidence="1">
    <location>
        <begin position="15"/>
        <end position="102"/>
    </location>
</feature>
<dbReference type="InterPro" id="IPR050229">
    <property type="entry name" value="GlpE_sulfurtransferase"/>
</dbReference>
<evidence type="ECO:0000313" key="2">
    <source>
        <dbReference type="EMBL" id="GGG22787.1"/>
    </source>
</evidence>
<dbReference type="SMART" id="SM00450">
    <property type="entry name" value="RHOD"/>
    <property type="match status" value="1"/>
</dbReference>
<dbReference type="Gene3D" id="3.40.250.10">
    <property type="entry name" value="Rhodanese-like domain"/>
    <property type="match status" value="1"/>
</dbReference>
<dbReference type="PANTHER" id="PTHR43031">
    <property type="entry name" value="FAD-DEPENDENT OXIDOREDUCTASE"/>
    <property type="match status" value="1"/>
</dbReference>
<dbReference type="InterPro" id="IPR036873">
    <property type="entry name" value="Rhodanese-like_dom_sf"/>
</dbReference>
<dbReference type="Proteomes" id="UP000605733">
    <property type="component" value="Unassembled WGS sequence"/>
</dbReference>
<dbReference type="PROSITE" id="PS50206">
    <property type="entry name" value="RHODANESE_3"/>
    <property type="match status" value="1"/>
</dbReference>
<evidence type="ECO:0000259" key="1">
    <source>
        <dbReference type="PROSITE" id="PS50206"/>
    </source>
</evidence>
<accession>A0ABQ1WB68</accession>